<comment type="caution">
    <text evidence="13">The sequence shown here is derived from an EMBL/GenBank/DDBJ whole genome shotgun (WGS) entry which is preliminary data.</text>
</comment>
<dbReference type="SUPFAM" id="SSF141523">
    <property type="entry name" value="L,D-transpeptidase catalytic domain-like"/>
    <property type="match status" value="1"/>
</dbReference>
<feature type="chain" id="PRO_5017714480" evidence="11">
    <location>
        <begin position="28"/>
        <end position="251"/>
    </location>
</feature>
<dbReference type="CDD" id="cd16913">
    <property type="entry name" value="YkuD_like"/>
    <property type="match status" value="1"/>
</dbReference>
<evidence type="ECO:0000256" key="7">
    <source>
        <dbReference type="ARBA" id="ARBA00022984"/>
    </source>
</evidence>
<dbReference type="Gene3D" id="2.40.440.10">
    <property type="entry name" value="L,D-transpeptidase catalytic domain-like"/>
    <property type="match status" value="1"/>
</dbReference>
<dbReference type="GO" id="GO:0005576">
    <property type="term" value="C:extracellular region"/>
    <property type="evidence" value="ECO:0007669"/>
    <property type="project" value="TreeGrafter"/>
</dbReference>
<dbReference type="InterPro" id="IPR050979">
    <property type="entry name" value="LD-transpeptidase"/>
</dbReference>
<dbReference type="PANTHER" id="PTHR30582:SF24">
    <property type="entry name" value="L,D-TRANSPEPTIDASE ERFK_SRFK-RELATED"/>
    <property type="match status" value="1"/>
</dbReference>
<feature type="active site" description="Proton donor/acceptor" evidence="9">
    <location>
        <position position="211"/>
    </location>
</feature>
<evidence type="ECO:0000256" key="6">
    <source>
        <dbReference type="ARBA" id="ARBA00022960"/>
    </source>
</evidence>
<feature type="signal peptide" evidence="11">
    <location>
        <begin position="1"/>
        <end position="27"/>
    </location>
</feature>
<evidence type="ECO:0000256" key="4">
    <source>
        <dbReference type="ARBA" id="ARBA00022679"/>
    </source>
</evidence>
<dbReference type="GO" id="GO:0016757">
    <property type="term" value="F:glycosyltransferase activity"/>
    <property type="evidence" value="ECO:0007669"/>
    <property type="project" value="UniProtKB-KW"/>
</dbReference>
<dbReference type="PANTHER" id="PTHR30582">
    <property type="entry name" value="L,D-TRANSPEPTIDASE"/>
    <property type="match status" value="1"/>
</dbReference>
<dbReference type="GO" id="GO:0071972">
    <property type="term" value="F:peptidoglycan L,D-transpeptidase activity"/>
    <property type="evidence" value="ECO:0007669"/>
    <property type="project" value="TreeGrafter"/>
</dbReference>
<comment type="similarity">
    <text evidence="2">Belongs to the YkuD family.</text>
</comment>
<proteinExistence type="inferred from homology"/>
<feature type="active site" description="Nucleophile" evidence="9">
    <location>
        <position position="227"/>
    </location>
</feature>
<dbReference type="InterPro" id="IPR005490">
    <property type="entry name" value="LD_TPept_cat_dom"/>
</dbReference>
<reference evidence="13 14" key="1">
    <citation type="submission" date="2018-08" db="EMBL/GenBank/DDBJ databases">
        <title>Genomic Encyclopedia of Type Strains, Phase IV (KMG-IV): sequencing the most valuable type-strain genomes for metagenomic binning, comparative biology and taxonomic classification.</title>
        <authorList>
            <person name="Goeker M."/>
        </authorList>
    </citation>
    <scope>NUCLEOTIDE SEQUENCE [LARGE SCALE GENOMIC DNA]</scope>
    <source>
        <strain evidence="13 14">BW863</strain>
    </source>
</reference>
<gene>
    <name evidence="13" type="ORF">DES32_0199</name>
</gene>
<dbReference type="GO" id="GO:0018104">
    <property type="term" value="P:peptidoglycan-protein cross-linking"/>
    <property type="evidence" value="ECO:0007669"/>
    <property type="project" value="TreeGrafter"/>
</dbReference>
<evidence type="ECO:0000256" key="1">
    <source>
        <dbReference type="ARBA" id="ARBA00004752"/>
    </source>
</evidence>
<dbReference type="InterPro" id="IPR038063">
    <property type="entry name" value="Transpep_catalytic_dom"/>
</dbReference>
<evidence type="ECO:0000256" key="10">
    <source>
        <dbReference type="SAM" id="MobiDB-lite"/>
    </source>
</evidence>
<evidence type="ECO:0000256" key="5">
    <source>
        <dbReference type="ARBA" id="ARBA00022801"/>
    </source>
</evidence>
<evidence type="ECO:0000313" key="14">
    <source>
        <dbReference type="Proteomes" id="UP000256900"/>
    </source>
</evidence>
<evidence type="ECO:0000313" key="13">
    <source>
        <dbReference type="EMBL" id="REF88985.1"/>
    </source>
</evidence>
<feature type="region of interest" description="Disordered" evidence="10">
    <location>
        <begin position="43"/>
        <end position="118"/>
    </location>
</feature>
<accession>A0A3D9Z2D6</accession>
<keyword evidence="11" id="KW-0732">Signal</keyword>
<dbReference type="Pfam" id="PF03734">
    <property type="entry name" value="YkuD"/>
    <property type="match status" value="1"/>
</dbReference>
<keyword evidence="3" id="KW-0328">Glycosyltransferase</keyword>
<dbReference type="Proteomes" id="UP000256900">
    <property type="component" value="Unassembled WGS sequence"/>
</dbReference>
<keyword evidence="5" id="KW-0378">Hydrolase</keyword>
<dbReference type="GO" id="GO:0008360">
    <property type="term" value="P:regulation of cell shape"/>
    <property type="evidence" value="ECO:0007669"/>
    <property type="project" value="UniProtKB-UniRule"/>
</dbReference>
<evidence type="ECO:0000256" key="8">
    <source>
        <dbReference type="ARBA" id="ARBA00023316"/>
    </source>
</evidence>
<dbReference type="RefSeq" id="WP_245411103.1">
    <property type="nucleotide sequence ID" value="NZ_QUMO01000001.1"/>
</dbReference>
<protein>
    <submittedName>
        <fullName evidence="13">L,D-transpeptidase-like protein</fullName>
    </submittedName>
</protein>
<dbReference type="FunFam" id="2.40.440.10:FF:000002">
    <property type="entry name" value="L,D-transpeptidase ErfK/SrfK"/>
    <property type="match status" value="1"/>
</dbReference>
<evidence type="ECO:0000256" key="3">
    <source>
        <dbReference type="ARBA" id="ARBA00022676"/>
    </source>
</evidence>
<dbReference type="PROSITE" id="PS52029">
    <property type="entry name" value="LD_TPASE"/>
    <property type="match status" value="1"/>
</dbReference>
<name>A0A3D9Z2D6_9HYPH</name>
<keyword evidence="14" id="KW-1185">Reference proteome</keyword>
<dbReference type="EMBL" id="QUMO01000001">
    <property type="protein sequence ID" value="REF88985.1"/>
    <property type="molecule type" value="Genomic_DNA"/>
</dbReference>
<keyword evidence="6 9" id="KW-0133">Cell shape</keyword>
<keyword evidence="8 9" id="KW-0961">Cell wall biogenesis/degradation</keyword>
<evidence type="ECO:0000256" key="9">
    <source>
        <dbReference type="PROSITE-ProRule" id="PRU01373"/>
    </source>
</evidence>
<keyword evidence="7 9" id="KW-0573">Peptidoglycan synthesis</keyword>
<dbReference type="UniPathway" id="UPA00219"/>
<keyword evidence="4" id="KW-0808">Transferase</keyword>
<evidence type="ECO:0000256" key="11">
    <source>
        <dbReference type="SAM" id="SignalP"/>
    </source>
</evidence>
<evidence type="ECO:0000256" key="2">
    <source>
        <dbReference type="ARBA" id="ARBA00005992"/>
    </source>
</evidence>
<dbReference type="AlphaFoldDB" id="A0A3D9Z2D6"/>
<feature type="domain" description="L,D-TPase catalytic" evidence="12">
    <location>
        <begin position="118"/>
        <end position="251"/>
    </location>
</feature>
<sequence>MHSKMRLSVLALSAITAVGLLCVPALAQWHYNNGYQANSPNYGYPPYPGGGQPGQNYGEPQPEPPDAYVPPDQRGYASPPQRVSPDSAPYNPPPDDDAAAVGKHTRQEVDFPTNEKPGTIIVDTNTRHLYLVEGDGRALQYGIGVGREGFAWKGVAEVHSKQEWPKWFPPSDMLQRRPDLPQEMDGGLGNPLGARAMYLWENGKDTLYRIHGTNEPDTIGQAVSSGCIRMMNGDVMDLYNRVAVGTKVIVL</sequence>
<organism evidence="13 14">
    <name type="scientific">Methylovirgula ligni</name>
    <dbReference type="NCBI Taxonomy" id="569860"/>
    <lineage>
        <taxon>Bacteria</taxon>
        <taxon>Pseudomonadati</taxon>
        <taxon>Pseudomonadota</taxon>
        <taxon>Alphaproteobacteria</taxon>
        <taxon>Hyphomicrobiales</taxon>
        <taxon>Beijerinckiaceae</taxon>
        <taxon>Methylovirgula</taxon>
    </lineage>
</organism>
<dbReference type="GO" id="GO:0071555">
    <property type="term" value="P:cell wall organization"/>
    <property type="evidence" value="ECO:0007669"/>
    <property type="project" value="UniProtKB-UniRule"/>
</dbReference>
<comment type="pathway">
    <text evidence="1 9">Cell wall biogenesis; peptidoglycan biosynthesis.</text>
</comment>
<evidence type="ECO:0000259" key="12">
    <source>
        <dbReference type="PROSITE" id="PS52029"/>
    </source>
</evidence>